<reference evidence="2 3" key="1">
    <citation type="journal article" date="2016" name="Nat. Commun.">
        <title>Thousands of microbial genomes shed light on interconnected biogeochemical processes in an aquifer system.</title>
        <authorList>
            <person name="Anantharaman K."/>
            <person name="Brown C.T."/>
            <person name="Hug L.A."/>
            <person name="Sharon I."/>
            <person name="Castelle C.J."/>
            <person name="Probst A.J."/>
            <person name="Thomas B.C."/>
            <person name="Singh A."/>
            <person name="Wilkins M.J."/>
            <person name="Karaoz U."/>
            <person name="Brodie E.L."/>
            <person name="Williams K.H."/>
            <person name="Hubbard S.S."/>
            <person name="Banfield J.F."/>
        </authorList>
    </citation>
    <scope>NUCLEOTIDE SEQUENCE [LARGE SCALE GENOMIC DNA]</scope>
</reference>
<protein>
    <submittedName>
        <fullName evidence="2">Uncharacterized protein</fullName>
    </submittedName>
</protein>
<evidence type="ECO:0000313" key="2">
    <source>
        <dbReference type="EMBL" id="OGG60458.1"/>
    </source>
</evidence>
<gene>
    <name evidence="2" type="ORF">A3C86_01155</name>
</gene>
<dbReference type="EMBL" id="MFLD01000015">
    <property type="protein sequence ID" value="OGG60458.1"/>
    <property type="molecule type" value="Genomic_DNA"/>
</dbReference>
<name>A0A1F6DGA6_9BACT</name>
<proteinExistence type="predicted"/>
<dbReference type="Proteomes" id="UP000178042">
    <property type="component" value="Unassembled WGS sequence"/>
</dbReference>
<feature type="compositionally biased region" description="Basic and acidic residues" evidence="1">
    <location>
        <begin position="55"/>
        <end position="64"/>
    </location>
</feature>
<dbReference type="AlphaFoldDB" id="A0A1F6DGA6"/>
<feature type="compositionally biased region" description="Basic and acidic residues" evidence="1">
    <location>
        <begin position="94"/>
        <end position="109"/>
    </location>
</feature>
<sequence>MEGEDIKSGTNGPRGWQKFARDTYRRAAEAKKTDKLPETGTNPVNRNEMLDEVEAQGRRIRERSGSASDGIQSEGVAEIEIRDDESGHNPAEIAARRIIDAPSKDHLSE</sequence>
<organism evidence="2 3">
    <name type="scientific">Candidatus Kaiserbacteria bacterium RIFCSPHIGHO2_02_FULL_49_16</name>
    <dbReference type="NCBI Taxonomy" id="1798490"/>
    <lineage>
        <taxon>Bacteria</taxon>
        <taxon>Candidatus Kaiseribacteriota</taxon>
    </lineage>
</organism>
<accession>A0A1F6DGA6</accession>
<evidence type="ECO:0000313" key="3">
    <source>
        <dbReference type="Proteomes" id="UP000178042"/>
    </source>
</evidence>
<feature type="region of interest" description="Disordered" evidence="1">
    <location>
        <begin position="1"/>
        <end position="109"/>
    </location>
</feature>
<evidence type="ECO:0000256" key="1">
    <source>
        <dbReference type="SAM" id="MobiDB-lite"/>
    </source>
</evidence>
<feature type="compositionally biased region" description="Basic and acidic residues" evidence="1">
    <location>
        <begin position="19"/>
        <end position="37"/>
    </location>
</feature>
<comment type="caution">
    <text evidence="2">The sequence shown here is derived from an EMBL/GenBank/DDBJ whole genome shotgun (WGS) entry which is preliminary data.</text>
</comment>